<dbReference type="Proteomes" id="UP000499080">
    <property type="component" value="Unassembled WGS sequence"/>
</dbReference>
<protein>
    <submittedName>
        <fullName evidence="2">Uncharacterized protein</fullName>
    </submittedName>
</protein>
<name>A0A4Y2GU23_ARAVE</name>
<reference evidence="2 3" key="1">
    <citation type="journal article" date="2019" name="Sci. Rep.">
        <title>Orb-weaving spider Araneus ventricosus genome elucidates the spidroin gene catalogue.</title>
        <authorList>
            <person name="Kono N."/>
            <person name="Nakamura H."/>
            <person name="Ohtoshi R."/>
            <person name="Moran D.A.P."/>
            <person name="Shinohara A."/>
            <person name="Yoshida Y."/>
            <person name="Fujiwara M."/>
            <person name="Mori M."/>
            <person name="Tomita M."/>
            <person name="Arakawa K."/>
        </authorList>
    </citation>
    <scope>NUCLEOTIDE SEQUENCE [LARGE SCALE GENOMIC DNA]</scope>
</reference>
<evidence type="ECO:0000256" key="1">
    <source>
        <dbReference type="SAM" id="MobiDB-lite"/>
    </source>
</evidence>
<dbReference type="EMBL" id="BGPR01001537">
    <property type="protein sequence ID" value="GBM56276.1"/>
    <property type="molecule type" value="Genomic_DNA"/>
</dbReference>
<dbReference type="AlphaFoldDB" id="A0A4Y2GU23"/>
<keyword evidence="3" id="KW-1185">Reference proteome</keyword>
<accession>A0A4Y2GU23</accession>
<comment type="caution">
    <text evidence="2">The sequence shown here is derived from an EMBL/GenBank/DDBJ whole genome shotgun (WGS) entry which is preliminary data.</text>
</comment>
<organism evidence="2 3">
    <name type="scientific">Araneus ventricosus</name>
    <name type="common">Orbweaver spider</name>
    <name type="synonym">Epeira ventricosa</name>
    <dbReference type="NCBI Taxonomy" id="182803"/>
    <lineage>
        <taxon>Eukaryota</taxon>
        <taxon>Metazoa</taxon>
        <taxon>Ecdysozoa</taxon>
        <taxon>Arthropoda</taxon>
        <taxon>Chelicerata</taxon>
        <taxon>Arachnida</taxon>
        <taxon>Araneae</taxon>
        <taxon>Araneomorphae</taxon>
        <taxon>Entelegynae</taxon>
        <taxon>Araneoidea</taxon>
        <taxon>Araneidae</taxon>
        <taxon>Araneus</taxon>
    </lineage>
</organism>
<evidence type="ECO:0000313" key="3">
    <source>
        <dbReference type="Proteomes" id="UP000499080"/>
    </source>
</evidence>
<feature type="region of interest" description="Disordered" evidence="1">
    <location>
        <begin position="1"/>
        <end position="26"/>
    </location>
</feature>
<evidence type="ECO:0000313" key="2">
    <source>
        <dbReference type="EMBL" id="GBM56276.1"/>
    </source>
</evidence>
<sequence>MLVKLKKCCKSSSEKSGAPSPPYSPDLATNLGSKHLSGRRFSSNSDVKTAAENWFNGQGRDFYQAVLKLVLFLKPVLRSDNCLNRFGDYEERRSASMSLNILLYVLSIVNK</sequence>
<gene>
    <name evidence="2" type="ORF">AVEN_151953_1</name>
</gene>
<proteinExistence type="predicted"/>